<evidence type="ECO:0000313" key="6">
    <source>
        <dbReference type="Proteomes" id="UP001501175"/>
    </source>
</evidence>
<dbReference type="EMBL" id="BAABHD010000027">
    <property type="protein sequence ID" value="GAA4455805.1"/>
    <property type="molecule type" value="Genomic_DNA"/>
</dbReference>
<accession>A0ABP8MXI1</accession>
<evidence type="ECO:0000256" key="2">
    <source>
        <dbReference type="ARBA" id="ARBA00022964"/>
    </source>
</evidence>
<keyword evidence="3" id="KW-0560">Oxidoreductase</keyword>
<dbReference type="SUPFAM" id="SSF49482">
    <property type="entry name" value="Aromatic compound dioxygenase"/>
    <property type="match status" value="1"/>
</dbReference>
<reference evidence="6" key="1">
    <citation type="journal article" date="2019" name="Int. J. Syst. Evol. Microbiol.">
        <title>The Global Catalogue of Microorganisms (GCM) 10K type strain sequencing project: providing services to taxonomists for standard genome sequencing and annotation.</title>
        <authorList>
            <consortium name="The Broad Institute Genomics Platform"/>
            <consortium name="The Broad Institute Genome Sequencing Center for Infectious Disease"/>
            <person name="Wu L."/>
            <person name="Ma J."/>
        </authorList>
    </citation>
    <scope>NUCLEOTIDE SEQUENCE [LARGE SCALE GENOMIC DNA]</scope>
    <source>
        <strain evidence="6">JCM 17927</strain>
    </source>
</reference>
<dbReference type="InterPro" id="IPR000627">
    <property type="entry name" value="Intradiol_dOase_C"/>
</dbReference>
<gene>
    <name evidence="5" type="ORF">GCM10023189_24100</name>
</gene>
<dbReference type="InterPro" id="IPR050770">
    <property type="entry name" value="Intradiol_RC_Dioxygenase"/>
</dbReference>
<name>A0ABP8MXI1_9BACT</name>
<keyword evidence="2" id="KW-0223">Dioxygenase</keyword>
<evidence type="ECO:0000256" key="3">
    <source>
        <dbReference type="ARBA" id="ARBA00023002"/>
    </source>
</evidence>
<dbReference type="Proteomes" id="UP001501175">
    <property type="component" value="Unassembled WGS sequence"/>
</dbReference>
<feature type="domain" description="Intradiol ring-cleavage dioxygenases" evidence="4">
    <location>
        <begin position="8"/>
        <end position="64"/>
    </location>
</feature>
<sequence>MPVPYDDTGNGQFRPAHFHLLISAPGYQSLVTQLYFTGDPYLTTDVYAASSKAKQRVLTVKPTANNRKLVSFDVTMTENLLAEPAAIDRLAGTYLDEKDRNLKTEFFKRDGQLWRKSGRVVYGINYEYIGNNTFAQSGLPPGLIRTYLFEPQADGSVKVTSTNIDAKGNKVVTVSFKKP</sequence>
<dbReference type="Gene3D" id="2.60.130.10">
    <property type="entry name" value="Aromatic compound dioxygenase"/>
    <property type="match status" value="1"/>
</dbReference>
<organism evidence="5 6">
    <name type="scientific">Nibrella saemangeumensis</name>
    <dbReference type="NCBI Taxonomy" id="1084526"/>
    <lineage>
        <taxon>Bacteria</taxon>
        <taxon>Pseudomonadati</taxon>
        <taxon>Bacteroidota</taxon>
        <taxon>Cytophagia</taxon>
        <taxon>Cytophagales</taxon>
        <taxon>Spirosomataceae</taxon>
        <taxon>Nibrella</taxon>
    </lineage>
</organism>
<evidence type="ECO:0000313" key="5">
    <source>
        <dbReference type="EMBL" id="GAA4455805.1"/>
    </source>
</evidence>
<keyword evidence="6" id="KW-1185">Reference proteome</keyword>
<dbReference type="PANTHER" id="PTHR33711">
    <property type="entry name" value="DIOXYGENASE, PUTATIVE (AFU_ORTHOLOGUE AFUA_2G02910)-RELATED"/>
    <property type="match status" value="1"/>
</dbReference>
<evidence type="ECO:0000256" key="1">
    <source>
        <dbReference type="ARBA" id="ARBA00007825"/>
    </source>
</evidence>
<comment type="caution">
    <text evidence="5">The sequence shown here is derived from an EMBL/GenBank/DDBJ whole genome shotgun (WGS) entry which is preliminary data.</text>
</comment>
<comment type="similarity">
    <text evidence="1">Belongs to the intradiol ring-cleavage dioxygenase family.</text>
</comment>
<proteinExistence type="inferred from homology"/>
<protein>
    <recommendedName>
        <fullName evidence="4">Intradiol ring-cleavage dioxygenases domain-containing protein</fullName>
    </recommendedName>
</protein>
<dbReference type="PANTHER" id="PTHR33711:SF10">
    <property type="entry name" value="INTRADIOL RING-CLEAVAGE DIOXYGENASES DOMAIN-CONTAINING PROTEIN"/>
    <property type="match status" value="1"/>
</dbReference>
<dbReference type="Pfam" id="PF00775">
    <property type="entry name" value="Dioxygenase_C"/>
    <property type="match status" value="1"/>
</dbReference>
<dbReference type="InterPro" id="IPR015889">
    <property type="entry name" value="Intradiol_dOase_core"/>
</dbReference>
<evidence type="ECO:0000259" key="4">
    <source>
        <dbReference type="Pfam" id="PF00775"/>
    </source>
</evidence>